<keyword evidence="1" id="KW-0812">Transmembrane</keyword>
<sequence>MNENSNNANNSDTTSVERNFLKFFLFNFYLLIIIIFVSQRKHTTMQVHEAAFRMIKTNIMKAASRVSKVTATFVSQAPPRVKIHACQRAQNITKAFFFSIHVLVSVCCLLSIQHQPCRGCSVDRIIPRQNSDN</sequence>
<reference evidence="2 3" key="1">
    <citation type="submission" date="2019-01" db="EMBL/GenBank/DDBJ databases">
        <title>A draft genome assembly of the solar-powered sea slug Elysia chlorotica.</title>
        <authorList>
            <person name="Cai H."/>
            <person name="Li Q."/>
            <person name="Fang X."/>
            <person name="Li J."/>
            <person name="Curtis N.E."/>
            <person name="Altenburger A."/>
            <person name="Shibata T."/>
            <person name="Feng M."/>
            <person name="Maeda T."/>
            <person name="Schwartz J.A."/>
            <person name="Shigenobu S."/>
            <person name="Lundholm N."/>
            <person name="Nishiyama T."/>
            <person name="Yang H."/>
            <person name="Hasebe M."/>
            <person name="Li S."/>
            <person name="Pierce S.K."/>
            <person name="Wang J."/>
        </authorList>
    </citation>
    <scope>NUCLEOTIDE SEQUENCE [LARGE SCALE GENOMIC DNA]</scope>
    <source>
        <strain evidence="2">EC2010</strain>
        <tissue evidence="2">Whole organism of an adult</tissue>
    </source>
</reference>
<feature type="transmembrane region" description="Helical" evidence="1">
    <location>
        <begin position="20"/>
        <end position="38"/>
    </location>
</feature>
<evidence type="ECO:0000256" key="1">
    <source>
        <dbReference type="SAM" id="Phobius"/>
    </source>
</evidence>
<keyword evidence="1" id="KW-1133">Transmembrane helix</keyword>
<organism evidence="2 3">
    <name type="scientific">Elysia chlorotica</name>
    <name type="common">Eastern emerald elysia</name>
    <name type="synonym">Sea slug</name>
    <dbReference type="NCBI Taxonomy" id="188477"/>
    <lineage>
        <taxon>Eukaryota</taxon>
        <taxon>Metazoa</taxon>
        <taxon>Spiralia</taxon>
        <taxon>Lophotrochozoa</taxon>
        <taxon>Mollusca</taxon>
        <taxon>Gastropoda</taxon>
        <taxon>Heterobranchia</taxon>
        <taxon>Euthyneura</taxon>
        <taxon>Panpulmonata</taxon>
        <taxon>Sacoglossa</taxon>
        <taxon>Placobranchoidea</taxon>
        <taxon>Plakobranchidae</taxon>
        <taxon>Elysia</taxon>
    </lineage>
</organism>
<evidence type="ECO:0000313" key="2">
    <source>
        <dbReference type="EMBL" id="RUS81259.1"/>
    </source>
</evidence>
<dbReference type="AlphaFoldDB" id="A0A3S1C2Q2"/>
<keyword evidence="1" id="KW-0472">Membrane</keyword>
<dbReference type="EMBL" id="RQTK01000348">
    <property type="protein sequence ID" value="RUS81259.1"/>
    <property type="molecule type" value="Genomic_DNA"/>
</dbReference>
<accession>A0A3S1C2Q2</accession>
<comment type="caution">
    <text evidence="2">The sequence shown here is derived from an EMBL/GenBank/DDBJ whole genome shotgun (WGS) entry which is preliminary data.</text>
</comment>
<name>A0A3S1C2Q2_ELYCH</name>
<evidence type="ECO:0008006" key="4">
    <source>
        <dbReference type="Google" id="ProtNLM"/>
    </source>
</evidence>
<keyword evidence="3" id="KW-1185">Reference proteome</keyword>
<evidence type="ECO:0000313" key="3">
    <source>
        <dbReference type="Proteomes" id="UP000271974"/>
    </source>
</evidence>
<protein>
    <recommendedName>
        <fullName evidence="4">Transmembrane protein</fullName>
    </recommendedName>
</protein>
<gene>
    <name evidence="2" type="ORF">EGW08_011001</name>
</gene>
<dbReference type="Proteomes" id="UP000271974">
    <property type="component" value="Unassembled WGS sequence"/>
</dbReference>
<proteinExistence type="predicted"/>